<dbReference type="GO" id="GO:0071555">
    <property type="term" value="P:cell wall organization"/>
    <property type="evidence" value="ECO:0007669"/>
    <property type="project" value="UniProtKB-UniRule"/>
</dbReference>
<dbReference type="OrthoDB" id="8887048at2"/>
<dbReference type="InterPro" id="IPR005490">
    <property type="entry name" value="LD_TPept_cat_dom"/>
</dbReference>
<protein>
    <submittedName>
        <fullName evidence="9">L,D-transpeptidase-like protein</fullName>
    </submittedName>
</protein>
<gene>
    <name evidence="9" type="ORF">BCF44_103118</name>
</gene>
<organism evidence="9 10">
    <name type="scientific">Kutzneria buriramensis</name>
    <dbReference type="NCBI Taxonomy" id="1045776"/>
    <lineage>
        <taxon>Bacteria</taxon>
        <taxon>Bacillati</taxon>
        <taxon>Actinomycetota</taxon>
        <taxon>Actinomycetes</taxon>
        <taxon>Pseudonocardiales</taxon>
        <taxon>Pseudonocardiaceae</taxon>
        <taxon>Kutzneria</taxon>
    </lineage>
</organism>
<proteinExistence type="predicted"/>
<evidence type="ECO:0000256" key="7">
    <source>
        <dbReference type="SAM" id="SignalP"/>
    </source>
</evidence>
<keyword evidence="7" id="KW-0732">Signal</keyword>
<evidence type="ECO:0000259" key="8">
    <source>
        <dbReference type="PROSITE" id="PS52029"/>
    </source>
</evidence>
<feature type="active site" description="Proton donor/acceptor" evidence="6">
    <location>
        <position position="110"/>
    </location>
</feature>
<evidence type="ECO:0000256" key="4">
    <source>
        <dbReference type="ARBA" id="ARBA00022984"/>
    </source>
</evidence>
<keyword evidence="5 6" id="KW-0961">Cell wall biogenesis/degradation</keyword>
<feature type="chain" id="PRO_5017818517" evidence="7">
    <location>
        <begin position="29"/>
        <end position="146"/>
    </location>
</feature>
<dbReference type="PANTHER" id="PTHR30582:SF33">
    <property type="entry name" value="EXPORTED PROTEIN"/>
    <property type="match status" value="1"/>
</dbReference>
<dbReference type="GO" id="GO:0071972">
    <property type="term" value="F:peptidoglycan L,D-transpeptidase activity"/>
    <property type="evidence" value="ECO:0007669"/>
    <property type="project" value="TreeGrafter"/>
</dbReference>
<dbReference type="GO" id="GO:0008360">
    <property type="term" value="P:regulation of cell shape"/>
    <property type="evidence" value="ECO:0007669"/>
    <property type="project" value="UniProtKB-UniRule"/>
</dbReference>
<comment type="pathway">
    <text evidence="1 6">Cell wall biogenesis; peptidoglycan biosynthesis.</text>
</comment>
<dbReference type="AlphaFoldDB" id="A0A3E0HYY8"/>
<feature type="domain" description="L,D-TPase catalytic" evidence="8">
    <location>
        <begin position="38"/>
        <end position="145"/>
    </location>
</feature>
<keyword evidence="2" id="KW-0808">Transferase</keyword>
<dbReference type="SUPFAM" id="SSF141523">
    <property type="entry name" value="L,D-transpeptidase catalytic domain-like"/>
    <property type="match status" value="1"/>
</dbReference>
<evidence type="ECO:0000256" key="2">
    <source>
        <dbReference type="ARBA" id="ARBA00022679"/>
    </source>
</evidence>
<dbReference type="InterPro" id="IPR050979">
    <property type="entry name" value="LD-transpeptidase"/>
</dbReference>
<dbReference type="GO" id="GO:0005576">
    <property type="term" value="C:extracellular region"/>
    <property type="evidence" value="ECO:0007669"/>
    <property type="project" value="TreeGrafter"/>
</dbReference>
<dbReference type="RefSeq" id="WP_116173729.1">
    <property type="nucleotide sequence ID" value="NZ_CP144375.1"/>
</dbReference>
<dbReference type="Pfam" id="PF03734">
    <property type="entry name" value="YkuD"/>
    <property type="match status" value="1"/>
</dbReference>
<dbReference type="InterPro" id="IPR038063">
    <property type="entry name" value="Transpep_catalytic_dom"/>
</dbReference>
<feature type="active site" description="Nucleophile" evidence="6">
    <location>
        <position position="121"/>
    </location>
</feature>
<reference evidence="9 10" key="1">
    <citation type="submission" date="2018-08" db="EMBL/GenBank/DDBJ databases">
        <title>Genomic Encyclopedia of Archaeal and Bacterial Type Strains, Phase II (KMG-II): from individual species to whole genera.</title>
        <authorList>
            <person name="Goeker M."/>
        </authorList>
    </citation>
    <scope>NUCLEOTIDE SEQUENCE [LARGE SCALE GENOMIC DNA]</scope>
    <source>
        <strain evidence="9 10">DSM 45791</strain>
    </source>
</reference>
<dbReference type="UniPathway" id="UPA00219"/>
<sequence length="146" mass="14836">MTSTVKLAAGAAIAAGCAVCALATPALAAPSAPCSAAARACVDLSTHQAWLMRGGAVTYGPVPAMPGMASAPTDPGTFRVTFKDLHHRSTIFNNAPMPYSVFFNGGDAFHEGSLSVPSHGCVHLAHTAAAEFYADLQPGDVVQVVP</sequence>
<keyword evidence="3 6" id="KW-0133">Cell shape</keyword>
<dbReference type="GO" id="GO:0018104">
    <property type="term" value="P:peptidoglycan-protein cross-linking"/>
    <property type="evidence" value="ECO:0007669"/>
    <property type="project" value="TreeGrafter"/>
</dbReference>
<dbReference type="Gene3D" id="2.40.440.10">
    <property type="entry name" value="L,D-transpeptidase catalytic domain-like"/>
    <property type="match status" value="1"/>
</dbReference>
<dbReference type="PROSITE" id="PS51257">
    <property type="entry name" value="PROKAR_LIPOPROTEIN"/>
    <property type="match status" value="1"/>
</dbReference>
<dbReference type="EMBL" id="QUNO01000003">
    <property type="protein sequence ID" value="REH51669.1"/>
    <property type="molecule type" value="Genomic_DNA"/>
</dbReference>
<dbReference type="CDD" id="cd16913">
    <property type="entry name" value="YkuD_like"/>
    <property type="match status" value="1"/>
</dbReference>
<evidence type="ECO:0000256" key="6">
    <source>
        <dbReference type="PROSITE-ProRule" id="PRU01373"/>
    </source>
</evidence>
<dbReference type="PROSITE" id="PS52029">
    <property type="entry name" value="LD_TPASE"/>
    <property type="match status" value="1"/>
</dbReference>
<name>A0A3E0HYY8_9PSEU</name>
<dbReference type="Proteomes" id="UP000256269">
    <property type="component" value="Unassembled WGS sequence"/>
</dbReference>
<evidence type="ECO:0000256" key="1">
    <source>
        <dbReference type="ARBA" id="ARBA00004752"/>
    </source>
</evidence>
<evidence type="ECO:0000256" key="3">
    <source>
        <dbReference type="ARBA" id="ARBA00022960"/>
    </source>
</evidence>
<dbReference type="PANTHER" id="PTHR30582">
    <property type="entry name" value="L,D-TRANSPEPTIDASE"/>
    <property type="match status" value="1"/>
</dbReference>
<accession>A0A3E0HYY8</accession>
<evidence type="ECO:0000313" key="10">
    <source>
        <dbReference type="Proteomes" id="UP000256269"/>
    </source>
</evidence>
<keyword evidence="10" id="KW-1185">Reference proteome</keyword>
<evidence type="ECO:0000313" key="9">
    <source>
        <dbReference type="EMBL" id="REH51669.1"/>
    </source>
</evidence>
<feature type="signal peptide" evidence="7">
    <location>
        <begin position="1"/>
        <end position="28"/>
    </location>
</feature>
<comment type="caution">
    <text evidence="9">The sequence shown here is derived from an EMBL/GenBank/DDBJ whole genome shotgun (WGS) entry which is preliminary data.</text>
</comment>
<dbReference type="GO" id="GO:0016740">
    <property type="term" value="F:transferase activity"/>
    <property type="evidence" value="ECO:0007669"/>
    <property type="project" value="UniProtKB-KW"/>
</dbReference>
<keyword evidence="4 6" id="KW-0573">Peptidoglycan synthesis</keyword>
<evidence type="ECO:0000256" key="5">
    <source>
        <dbReference type="ARBA" id="ARBA00023316"/>
    </source>
</evidence>